<keyword evidence="3" id="KW-1185">Reference proteome</keyword>
<protein>
    <submittedName>
        <fullName evidence="2">Uncharacterized protein</fullName>
    </submittedName>
</protein>
<organism evidence="2 3">
    <name type="scientific">Rhizopus delemar</name>
    <dbReference type="NCBI Taxonomy" id="936053"/>
    <lineage>
        <taxon>Eukaryota</taxon>
        <taxon>Fungi</taxon>
        <taxon>Fungi incertae sedis</taxon>
        <taxon>Mucoromycota</taxon>
        <taxon>Mucoromycotina</taxon>
        <taxon>Mucoromycetes</taxon>
        <taxon>Mucorales</taxon>
        <taxon>Mucorineae</taxon>
        <taxon>Rhizopodaceae</taxon>
        <taxon>Rhizopus</taxon>
    </lineage>
</organism>
<dbReference type="AlphaFoldDB" id="A0A9P6Y4J4"/>
<dbReference type="EMBL" id="JAANIU010007017">
    <property type="protein sequence ID" value="KAG1539369.1"/>
    <property type="molecule type" value="Genomic_DNA"/>
</dbReference>
<name>A0A9P6Y4J4_9FUNG</name>
<comment type="caution">
    <text evidence="2">The sequence shown here is derived from an EMBL/GenBank/DDBJ whole genome shotgun (WGS) entry which is preliminary data.</text>
</comment>
<feature type="compositionally biased region" description="Basic and acidic residues" evidence="1">
    <location>
        <begin position="213"/>
        <end position="228"/>
    </location>
</feature>
<evidence type="ECO:0000313" key="3">
    <source>
        <dbReference type="Proteomes" id="UP000740926"/>
    </source>
</evidence>
<evidence type="ECO:0000313" key="2">
    <source>
        <dbReference type="EMBL" id="KAG1539369.1"/>
    </source>
</evidence>
<sequence length="228" mass="24855">MRRAFEQAIAGVRSQVQLDLLASLLQAGQVDAVLEALGFDGERFSPLAEQVRQAFATGAEVGMKELPTLSLRQQLRGRYNPANDTPRLRFGFDMRNRGVESWLQTNSSRLITGVVEDQRQLVRQHLVRGMATGTNPRQTALELVGRVGETGRRSGAAGERRSGADGGVLRPQAARQAPGRDRQPGHQGRPAGGAGRRREDRRALCGPAAGAAWRDDRAHRVADGHGRR</sequence>
<dbReference type="Proteomes" id="UP000740926">
    <property type="component" value="Unassembled WGS sequence"/>
</dbReference>
<feature type="region of interest" description="Disordered" evidence="1">
    <location>
        <begin position="147"/>
        <end position="228"/>
    </location>
</feature>
<reference evidence="2 3" key="1">
    <citation type="journal article" date="2020" name="Microb. Genom.">
        <title>Genetic diversity of clinical and environmental Mucorales isolates obtained from an investigation of mucormycosis cases among solid organ transplant recipients.</title>
        <authorList>
            <person name="Nguyen M.H."/>
            <person name="Kaul D."/>
            <person name="Muto C."/>
            <person name="Cheng S.J."/>
            <person name="Richter R.A."/>
            <person name="Bruno V.M."/>
            <person name="Liu G."/>
            <person name="Beyhan S."/>
            <person name="Sundermann A.J."/>
            <person name="Mounaud S."/>
            <person name="Pasculle A.W."/>
            <person name="Nierman W.C."/>
            <person name="Driscoll E."/>
            <person name="Cumbie R."/>
            <person name="Clancy C.J."/>
            <person name="Dupont C.L."/>
        </authorList>
    </citation>
    <scope>NUCLEOTIDE SEQUENCE [LARGE SCALE GENOMIC DNA]</scope>
    <source>
        <strain evidence="2 3">GL24</strain>
    </source>
</reference>
<proteinExistence type="predicted"/>
<gene>
    <name evidence="2" type="ORF">G6F50_014520</name>
</gene>
<evidence type="ECO:0000256" key="1">
    <source>
        <dbReference type="SAM" id="MobiDB-lite"/>
    </source>
</evidence>
<accession>A0A9P6Y4J4</accession>